<evidence type="ECO:0000256" key="6">
    <source>
        <dbReference type="SAM" id="MobiDB-lite"/>
    </source>
</evidence>
<feature type="transmembrane region" description="Helical" evidence="7">
    <location>
        <begin position="7"/>
        <end position="28"/>
    </location>
</feature>
<dbReference type="KEGG" id="hmp:K6T50_13065"/>
<comment type="subcellular location">
    <subcellularLocation>
        <location evidence="1">Cell membrane</location>
        <topology evidence="1">Multi-pass membrane protein</topology>
    </subcellularLocation>
</comment>
<feature type="transmembrane region" description="Helical" evidence="7">
    <location>
        <begin position="71"/>
        <end position="89"/>
    </location>
</feature>
<evidence type="ECO:0000256" key="2">
    <source>
        <dbReference type="ARBA" id="ARBA00022475"/>
    </source>
</evidence>
<reference evidence="8 9" key="1">
    <citation type="journal article" date="2021" name="Int. J. Syst. Evol. Microbiol.">
        <title>Halobaculum halophilum sp. nov. and Halobaculum salinum sp. nov., isolated from salt lake and saline soil.</title>
        <authorList>
            <person name="Cui H.L."/>
            <person name="Shi X.W."/>
            <person name="Yin X.M."/>
            <person name="Yang X.Y."/>
            <person name="Hou J."/>
            <person name="Zhu L."/>
        </authorList>
    </citation>
    <scope>NUCLEOTIDE SEQUENCE [LARGE SCALE GENOMIC DNA]</scope>
    <source>
        <strain evidence="8 9">NBRC 109044</strain>
    </source>
</reference>
<feature type="region of interest" description="Disordered" evidence="6">
    <location>
        <begin position="131"/>
        <end position="178"/>
    </location>
</feature>
<proteinExistence type="predicted"/>
<dbReference type="Pfam" id="PF06146">
    <property type="entry name" value="PsiE"/>
    <property type="match status" value="1"/>
</dbReference>
<name>A0A8T8WH70_9EURY</name>
<evidence type="ECO:0000313" key="8">
    <source>
        <dbReference type="EMBL" id="QZP39126.1"/>
    </source>
</evidence>
<protein>
    <submittedName>
        <fullName evidence="8">Phosphate-starvation-inducible PsiE family protein</fullName>
    </submittedName>
</protein>
<organism evidence="8 9">
    <name type="scientific">Halobaculum magnesiiphilum</name>
    <dbReference type="NCBI Taxonomy" id="1017351"/>
    <lineage>
        <taxon>Archaea</taxon>
        <taxon>Methanobacteriati</taxon>
        <taxon>Methanobacteriota</taxon>
        <taxon>Stenosarchaea group</taxon>
        <taxon>Halobacteria</taxon>
        <taxon>Halobacteriales</taxon>
        <taxon>Haloferacaceae</taxon>
        <taxon>Halobaculum</taxon>
    </lineage>
</organism>
<accession>A0A8T8WH70</accession>
<dbReference type="InterPro" id="IPR020948">
    <property type="entry name" value="P_starv_induced_PsiE-like"/>
</dbReference>
<keyword evidence="5 7" id="KW-0472">Membrane</keyword>
<dbReference type="AlphaFoldDB" id="A0A8T8WH70"/>
<feature type="transmembrane region" description="Helical" evidence="7">
    <location>
        <begin position="40"/>
        <end position="59"/>
    </location>
</feature>
<evidence type="ECO:0000256" key="3">
    <source>
        <dbReference type="ARBA" id="ARBA00022692"/>
    </source>
</evidence>
<keyword evidence="2" id="KW-1003">Cell membrane</keyword>
<evidence type="ECO:0000256" key="1">
    <source>
        <dbReference type="ARBA" id="ARBA00004651"/>
    </source>
</evidence>
<evidence type="ECO:0000256" key="5">
    <source>
        <dbReference type="ARBA" id="ARBA00023136"/>
    </source>
</evidence>
<dbReference type="GO" id="GO:0005886">
    <property type="term" value="C:plasma membrane"/>
    <property type="evidence" value="ECO:0007669"/>
    <property type="project" value="UniProtKB-SubCell"/>
</dbReference>
<sequence>MKLLEVGTAYFLLVLFAIGFLDLILVLVELLASGEFTDPSQVIDIIDTVLVLLIIVEIHQTVVAFSRDEPVVRIVISAALIAITRKVISFRPGEYANINDAFVAAVAFALLLGVLVAAYFVVRRVDADAVPPDSFAGDGGDRGGRDDHRLDGEPRTDDGNGGEPDSDRPPDADQRSNG</sequence>
<keyword evidence="9" id="KW-1185">Reference proteome</keyword>
<keyword evidence="3 7" id="KW-0812">Transmembrane</keyword>
<evidence type="ECO:0000256" key="7">
    <source>
        <dbReference type="SAM" id="Phobius"/>
    </source>
</evidence>
<dbReference type="EMBL" id="CP081958">
    <property type="protein sequence ID" value="QZP39126.1"/>
    <property type="molecule type" value="Genomic_DNA"/>
</dbReference>
<gene>
    <name evidence="8" type="ORF">K6T50_13065</name>
</gene>
<feature type="compositionally biased region" description="Basic and acidic residues" evidence="6">
    <location>
        <begin position="165"/>
        <end position="178"/>
    </location>
</feature>
<feature type="transmembrane region" description="Helical" evidence="7">
    <location>
        <begin position="101"/>
        <end position="122"/>
    </location>
</feature>
<dbReference type="Proteomes" id="UP000826254">
    <property type="component" value="Chromosome"/>
</dbReference>
<feature type="compositionally biased region" description="Basic and acidic residues" evidence="6">
    <location>
        <begin position="139"/>
        <end position="158"/>
    </location>
</feature>
<evidence type="ECO:0000313" key="9">
    <source>
        <dbReference type="Proteomes" id="UP000826254"/>
    </source>
</evidence>
<evidence type="ECO:0000256" key="4">
    <source>
        <dbReference type="ARBA" id="ARBA00022989"/>
    </source>
</evidence>
<keyword evidence="4 7" id="KW-1133">Transmembrane helix</keyword>